<dbReference type="Gene3D" id="3.90.25.10">
    <property type="entry name" value="UDP-galactose 4-epimerase, domain 1"/>
    <property type="match status" value="1"/>
</dbReference>
<dbReference type="EMBL" id="NPHW01005567">
    <property type="protein sequence ID" value="OXV06642.1"/>
    <property type="molecule type" value="Genomic_DNA"/>
</dbReference>
<organism evidence="1 2">
    <name type="scientific">Elaphomyces granulatus</name>
    <dbReference type="NCBI Taxonomy" id="519963"/>
    <lineage>
        <taxon>Eukaryota</taxon>
        <taxon>Fungi</taxon>
        <taxon>Dikarya</taxon>
        <taxon>Ascomycota</taxon>
        <taxon>Pezizomycotina</taxon>
        <taxon>Eurotiomycetes</taxon>
        <taxon>Eurotiomycetidae</taxon>
        <taxon>Eurotiales</taxon>
        <taxon>Elaphomycetaceae</taxon>
        <taxon>Elaphomyces</taxon>
    </lineage>
</organism>
<proteinExistence type="predicted"/>
<dbReference type="InterPro" id="IPR051604">
    <property type="entry name" value="Ergot_Alk_Oxidoreductase"/>
</dbReference>
<gene>
    <name evidence="1" type="ORF">Egran_05590</name>
</gene>
<comment type="caution">
    <text evidence="1">The sequence shown here is derived from an EMBL/GenBank/DDBJ whole genome shotgun (WGS) entry which is preliminary data.</text>
</comment>
<keyword evidence="2" id="KW-1185">Reference proteome</keyword>
<reference evidence="1 2" key="1">
    <citation type="journal article" date="2015" name="Environ. Microbiol.">
        <title>Metagenome sequence of Elaphomyces granulatus from sporocarp tissue reveals Ascomycota ectomycorrhizal fingerprints of genome expansion and a Proteobacteria-rich microbiome.</title>
        <authorList>
            <person name="Quandt C.A."/>
            <person name="Kohler A."/>
            <person name="Hesse C.N."/>
            <person name="Sharpton T.J."/>
            <person name="Martin F."/>
            <person name="Spatafora J.W."/>
        </authorList>
    </citation>
    <scope>NUCLEOTIDE SEQUENCE [LARGE SCALE GENOMIC DNA]</scope>
    <source>
        <strain evidence="1 2">OSC145934</strain>
    </source>
</reference>
<evidence type="ECO:0000313" key="1">
    <source>
        <dbReference type="EMBL" id="OXV06642.1"/>
    </source>
</evidence>
<dbReference type="AlphaFoldDB" id="A0A232LR90"/>
<dbReference type="Gene3D" id="3.40.50.720">
    <property type="entry name" value="NAD(P)-binding Rossmann-like Domain"/>
    <property type="match status" value="1"/>
</dbReference>
<protein>
    <recommendedName>
        <fullName evidence="3">NmrA-like domain-containing protein</fullName>
    </recommendedName>
</protein>
<evidence type="ECO:0000313" key="2">
    <source>
        <dbReference type="Proteomes" id="UP000243515"/>
    </source>
</evidence>
<name>A0A232LR90_9EURO</name>
<dbReference type="SUPFAM" id="SSF51735">
    <property type="entry name" value="NAD(P)-binding Rossmann-fold domains"/>
    <property type="match status" value="1"/>
</dbReference>
<accession>A0A232LR90</accession>
<evidence type="ECO:0008006" key="3">
    <source>
        <dbReference type="Google" id="ProtNLM"/>
    </source>
</evidence>
<dbReference type="PANTHER" id="PTHR43162:SF1">
    <property type="entry name" value="PRESTALK A DIFFERENTIATION PROTEIN A"/>
    <property type="match status" value="1"/>
</dbReference>
<dbReference type="InterPro" id="IPR036291">
    <property type="entry name" value="NAD(P)-bd_dom_sf"/>
</dbReference>
<dbReference type="Proteomes" id="UP000243515">
    <property type="component" value="Unassembled WGS sequence"/>
</dbReference>
<dbReference type="PANTHER" id="PTHR43162">
    <property type="match status" value="1"/>
</dbReference>
<dbReference type="OrthoDB" id="10254221at2759"/>
<sequence length="330" mass="36339">MERRVCITAIEGNTGFLIAELLLTNSTFKNVINSVTGLSLNTDADRCKELSNLGATIAAHNPGRVRQMTNTLRETKADTICLVPPAHRDKLDITTELIQAAKRANIPNVCLISTAGADLAERDAQPRLREFVDMESLFMATKGDPSTAAGRSPVIIRAGFYAENLLLYAPQCQEEGMLPIPIGRDHKFPLVALGDIALLAAHVLCGKGKYGFSDKHRGQLMAMTGPSLVNGDELATCASQALGVDLKFDDISDNETRRILRNQSDIDPSEIQLILEYYSLVREGKTNYISTTAFHDVTGGHPQELLDFFKTYKEEFLPKKTTKRRKTEGK</sequence>